<dbReference type="Proteomes" id="UP000002009">
    <property type="component" value="Chromosome 5"/>
</dbReference>
<sequence>MGSVKSSGGEDARSVPILFLDIDGVLNRTATAPQINLEQDKVDRLKGVLETSGADIVLTTYWRCFEDYIKYVLMRMGAQGDRVVGRTPGEPHLMDSVKHDDNVKYARIVEIETYLTHRFGEDRSGWPKFAVVDDKQVVPAGHDWSDRFVKTEPEVGLTDERAGALATALNLEPAEVAAA</sequence>
<dbReference type="InParanoid" id="C1E5D4"/>
<accession>C1E5D4</accession>
<keyword evidence="2" id="KW-1185">Reference proteome</keyword>
<gene>
    <name evidence="1" type="ORF">MICPUN_58275</name>
</gene>
<dbReference type="Pfam" id="PF18143">
    <property type="entry name" value="HAD_SAK_2"/>
    <property type="match status" value="1"/>
</dbReference>
<evidence type="ECO:0000313" key="1">
    <source>
        <dbReference type="EMBL" id="ACO63611.1"/>
    </source>
</evidence>
<dbReference type="OrthoDB" id="410307at2759"/>
<proteinExistence type="predicted"/>
<dbReference type="RefSeq" id="XP_002502353.1">
    <property type="nucleotide sequence ID" value="XM_002502307.1"/>
</dbReference>
<name>C1E5D4_MICCC</name>
<dbReference type="GeneID" id="8243267"/>
<evidence type="ECO:0008006" key="3">
    <source>
        <dbReference type="Google" id="ProtNLM"/>
    </source>
</evidence>
<reference evidence="1 2" key="1">
    <citation type="journal article" date="2009" name="Science">
        <title>Green evolution and dynamic adaptations revealed by genomes of the marine picoeukaryotes Micromonas.</title>
        <authorList>
            <person name="Worden A.Z."/>
            <person name="Lee J.H."/>
            <person name="Mock T."/>
            <person name="Rouze P."/>
            <person name="Simmons M.P."/>
            <person name="Aerts A.L."/>
            <person name="Allen A.E."/>
            <person name="Cuvelier M.L."/>
            <person name="Derelle E."/>
            <person name="Everett M.V."/>
            <person name="Foulon E."/>
            <person name="Grimwood J."/>
            <person name="Gundlach H."/>
            <person name="Henrissat B."/>
            <person name="Napoli C."/>
            <person name="McDonald S.M."/>
            <person name="Parker M.S."/>
            <person name="Rombauts S."/>
            <person name="Salamov A."/>
            <person name="Von Dassow P."/>
            <person name="Badger J.H."/>
            <person name="Coutinho P.M."/>
            <person name="Demir E."/>
            <person name="Dubchak I."/>
            <person name="Gentemann C."/>
            <person name="Eikrem W."/>
            <person name="Gready J.E."/>
            <person name="John U."/>
            <person name="Lanier W."/>
            <person name="Lindquist E.A."/>
            <person name="Lucas S."/>
            <person name="Mayer K.F."/>
            <person name="Moreau H."/>
            <person name="Not F."/>
            <person name="Otillar R."/>
            <person name="Panaud O."/>
            <person name="Pangilinan J."/>
            <person name="Paulsen I."/>
            <person name="Piegu B."/>
            <person name="Poliakov A."/>
            <person name="Robbens S."/>
            <person name="Schmutz J."/>
            <person name="Toulza E."/>
            <person name="Wyss T."/>
            <person name="Zelensky A."/>
            <person name="Zhou K."/>
            <person name="Armbrust E.V."/>
            <person name="Bhattacharya D."/>
            <person name="Goodenough U.W."/>
            <person name="Van de Peer Y."/>
            <person name="Grigoriev I.V."/>
        </authorList>
    </citation>
    <scope>NUCLEOTIDE SEQUENCE [LARGE SCALE GENOMIC DNA]</scope>
    <source>
        <strain evidence="2">RCC299 / NOUM17</strain>
    </source>
</reference>
<evidence type="ECO:0000313" key="2">
    <source>
        <dbReference type="Proteomes" id="UP000002009"/>
    </source>
</evidence>
<dbReference type="eggNOG" id="ENOG502SEM3">
    <property type="taxonomic scope" value="Eukaryota"/>
</dbReference>
<dbReference type="EMBL" id="CP001326">
    <property type="protein sequence ID" value="ACO63611.1"/>
    <property type="molecule type" value="Genomic_DNA"/>
</dbReference>
<dbReference type="KEGG" id="mis:MICPUN_58275"/>
<organism evidence="1 2">
    <name type="scientific">Micromonas commoda (strain RCC299 / NOUM17 / CCMP2709)</name>
    <name type="common">Picoplanktonic green alga</name>
    <dbReference type="NCBI Taxonomy" id="296587"/>
    <lineage>
        <taxon>Eukaryota</taxon>
        <taxon>Viridiplantae</taxon>
        <taxon>Chlorophyta</taxon>
        <taxon>Mamiellophyceae</taxon>
        <taxon>Mamiellales</taxon>
        <taxon>Mamiellaceae</taxon>
        <taxon>Micromonas</taxon>
    </lineage>
</organism>
<dbReference type="OMA" id="WRCFEDY"/>
<dbReference type="AlphaFoldDB" id="C1E5D4"/>
<protein>
    <recommendedName>
        <fullName evidence="3">FCP1 homology domain-containing protein</fullName>
    </recommendedName>
</protein>